<dbReference type="Pfam" id="PF15633">
    <property type="entry name" value="Tox-ART-HYD1"/>
    <property type="match status" value="1"/>
</dbReference>
<evidence type="ECO:0000259" key="1">
    <source>
        <dbReference type="Pfam" id="PF15633"/>
    </source>
</evidence>
<reference evidence="3" key="1">
    <citation type="submission" date="2017-01" db="EMBL/GenBank/DDBJ databases">
        <authorList>
            <person name="Varghese N."/>
            <person name="Submissions S."/>
        </authorList>
    </citation>
    <scope>NUCLEOTIDE SEQUENCE [LARGE SCALE GENOMIC DNA]</scope>
    <source>
        <strain evidence="3">DSM 24913</strain>
    </source>
</reference>
<dbReference type="RefSeq" id="WP_076517245.1">
    <property type="nucleotide sequence ID" value="NZ_FTOH01000009.1"/>
</dbReference>
<name>A0A1N7PGH2_9GAMM</name>
<keyword evidence="3" id="KW-1185">Reference proteome</keyword>
<dbReference type="InterPro" id="IPR028920">
    <property type="entry name" value="Tox-ART-HYD1_dom"/>
</dbReference>
<dbReference type="Proteomes" id="UP000185639">
    <property type="component" value="Unassembled WGS sequence"/>
</dbReference>
<organism evidence="2 3">
    <name type="scientific">Thalassolituus maritimus</name>
    <dbReference type="NCBI Taxonomy" id="484498"/>
    <lineage>
        <taxon>Bacteria</taxon>
        <taxon>Pseudomonadati</taxon>
        <taxon>Pseudomonadota</taxon>
        <taxon>Gammaproteobacteria</taxon>
        <taxon>Oceanospirillales</taxon>
        <taxon>Oceanospirillaceae</taxon>
        <taxon>Thalassolituus</taxon>
    </lineage>
</organism>
<dbReference type="AlphaFoldDB" id="A0A1N7PGH2"/>
<gene>
    <name evidence="2" type="ORF">SAMN05421686_109157</name>
</gene>
<evidence type="ECO:0000313" key="2">
    <source>
        <dbReference type="EMBL" id="SIT09429.1"/>
    </source>
</evidence>
<feature type="domain" description="Tox-ART-HYD1" evidence="1">
    <location>
        <begin position="5"/>
        <end position="105"/>
    </location>
</feature>
<accession>A0A1N7PGH2</accession>
<dbReference type="GO" id="GO:0016740">
    <property type="term" value="F:transferase activity"/>
    <property type="evidence" value="ECO:0007669"/>
    <property type="project" value="UniProtKB-KW"/>
</dbReference>
<dbReference type="OrthoDB" id="9757552at2"/>
<sequence length="111" mass="12699">MKRILYHYTSETGYRGILESKDIHPSLRANNPKDARYGNGQYLSDIIPGTKRPGQLSMIFLNIPWQGRKFTHHINVNVTDLNVILGREHVLLVPNERPLDISNRITGHGKN</sequence>
<evidence type="ECO:0000313" key="3">
    <source>
        <dbReference type="Proteomes" id="UP000185639"/>
    </source>
</evidence>
<proteinExistence type="predicted"/>
<protein>
    <submittedName>
        <fullName evidence="2">HYD1 signature containing ADP-ribosyltransferase</fullName>
    </submittedName>
</protein>
<keyword evidence="2" id="KW-0808">Transferase</keyword>
<dbReference type="STRING" id="484498.SAMN05421686_109157"/>
<dbReference type="EMBL" id="FTOH01000009">
    <property type="protein sequence ID" value="SIT09429.1"/>
    <property type="molecule type" value="Genomic_DNA"/>
</dbReference>